<dbReference type="InterPro" id="IPR000073">
    <property type="entry name" value="AB_hydrolase_1"/>
</dbReference>
<dbReference type="PIRSF" id="PIRSF000443">
    <property type="entry name" value="Homoser_Ac_trans"/>
    <property type="match status" value="1"/>
</dbReference>
<dbReference type="SUPFAM" id="SSF53474">
    <property type="entry name" value="alpha/beta-Hydrolases"/>
    <property type="match status" value="1"/>
</dbReference>
<dbReference type="Proteomes" id="UP001501523">
    <property type="component" value="Unassembled WGS sequence"/>
</dbReference>
<evidence type="ECO:0000259" key="2">
    <source>
        <dbReference type="Pfam" id="PF00561"/>
    </source>
</evidence>
<comment type="caution">
    <text evidence="3">The sequence shown here is derived from an EMBL/GenBank/DDBJ whole genome shotgun (WGS) entry which is preliminary data.</text>
</comment>
<dbReference type="EMBL" id="BAAAEU010000020">
    <property type="protein sequence ID" value="GAA0718311.1"/>
    <property type="molecule type" value="Genomic_DNA"/>
</dbReference>
<evidence type="ECO:0000256" key="1">
    <source>
        <dbReference type="ARBA" id="ARBA00022679"/>
    </source>
</evidence>
<feature type="domain" description="AB hydrolase-1" evidence="2">
    <location>
        <begin position="86"/>
        <end position="327"/>
    </location>
</feature>
<protein>
    <submittedName>
        <fullName evidence="3">Homoserine O-succinyltransferase</fullName>
    </submittedName>
</protein>
<accession>A0ABN1IPH8</accession>
<evidence type="ECO:0000313" key="4">
    <source>
        <dbReference type="Proteomes" id="UP001501523"/>
    </source>
</evidence>
<organism evidence="3 4">
    <name type="scientific">Dokdonella soli</name>
    <dbReference type="NCBI Taxonomy" id="529810"/>
    <lineage>
        <taxon>Bacteria</taxon>
        <taxon>Pseudomonadati</taxon>
        <taxon>Pseudomonadota</taxon>
        <taxon>Gammaproteobacteria</taxon>
        <taxon>Lysobacterales</taxon>
        <taxon>Rhodanobacteraceae</taxon>
        <taxon>Dokdonella</taxon>
    </lineage>
</organism>
<dbReference type="RefSeq" id="WP_343791781.1">
    <property type="nucleotide sequence ID" value="NZ_BAAAEU010000020.1"/>
</dbReference>
<dbReference type="InterPro" id="IPR008220">
    <property type="entry name" value="HAT_MetX-like"/>
</dbReference>
<dbReference type="Gene3D" id="3.40.50.1820">
    <property type="entry name" value="alpha/beta hydrolase"/>
    <property type="match status" value="1"/>
</dbReference>
<gene>
    <name evidence="3" type="ORF">GCM10009105_25890</name>
</gene>
<keyword evidence="4" id="KW-1185">Reference proteome</keyword>
<sequence>MTFQADALLAASDFPAAAPVSASDLGRVTRISGERIVRLTPKYGDGVSDVRVRFALYGAADAPAVIVQGGISADRHAASASGASGWWEALVGSGRAIDTDRFGVLSIDWIDRSDLGDVRAVGSEDQADVLAALLTALGIRRVHAFIGASYGAMVGLAFAARHPQRLQRLVAIAGAHRAHPLSVALRNLQREIVRLGERLGDANAGLDLARRLAMTTYRGEREFAERCASAPDFADGRFRFAEEEWLKAAGARFVERFSAERFLALSESIDLHCVVPEDVGVPTALIGIASDRVVPLADLCELQRRCGAAATLNVIDSRYGHDAFLKEAAQIGALLQEVLNPTGVCA</sequence>
<keyword evidence="1" id="KW-0808">Transferase</keyword>
<evidence type="ECO:0000313" key="3">
    <source>
        <dbReference type="EMBL" id="GAA0718311.1"/>
    </source>
</evidence>
<dbReference type="Pfam" id="PF00561">
    <property type="entry name" value="Abhydrolase_1"/>
    <property type="match status" value="1"/>
</dbReference>
<dbReference type="PANTHER" id="PTHR32268:SF11">
    <property type="entry name" value="HOMOSERINE O-ACETYLTRANSFERASE"/>
    <property type="match status" value="1"/>
</dbReference>
<dbReference type="NCBIfam" id="NF006449">
    <property type="entry name" value="PRK08775.1"/>
    <property type="match status" value="1"/>
</dbReference>
<reference evidence="3 4" key="1">
    <citation type="journal article" date="2019" name="Int. J. Syst. Evol. Microbiol.">
        <title>The Global Catalogue of Microorganisms (GCM) 10K type strain sequencing project: providing services to taxonomists for standard genome sequencing and annotation.</title>
        <authorList>
            <consortium name="The Broad Institute Genomics Platform"/>
            <consortium name="The Broad Institute Genome Sequencing Center for Infectious Disease"/>
            <person name="Wu L."/>
            <person name="Ma J."/>
        </authorList>
    </citation>
    <scope>NUCLEOTIDE SEQUENCE [LARGE SCALE GENOMIC DNA]</scope>
    <source>
        <strain evidence="3 4">JCM 15421</strain>
    </source>
</reference>
<dbReference type="PANTHER" id="PTHR32268">
    <property type="entry name" value="HOMOSERINE O-ACETYLTRANSFERASE"/>
    <property type="match status" value="1"/>
</dbReference>
<proteinExistence type="predicted"/>
<name>A0ABN1IPH8_9GAMM</name>
<dbReference type="InterPro" id="IPR029058">
    <property type="entry name" value="AB_hydrolase_fold"/>
</dbReference>